<keyword evidence="4 7" id="KW-0812">Transmembrane</keyword>
<feature type="transmembrane region" description="Helical" evidence="7">
    <location>
        <begin position="144"/>
        <end position="169"/>
    </location>
</feature>
<evidence type="ECO:0000313" key="10">
    <source>
        <dbReference type="Proteomes" id="UP000565572"/>
    </source>
</evidence>
<dbReference type="PROSITE" id="PS50928">
    <property type="entry name" value="ABC_TM1"/>
    <property type="match status" value="1"/>
</dbReference>
<evidence type="ECO:0000256" key="4">
    <source>
        <dbReference type="ARBA" id="ARBA00022692"/>
    </source>
</evidence>
<dbReference type="PANTHER" id="PTHR32243:SF18">
    <property type="entry name" value="INNER MEMBRANE ABC TRANSPORTER PERMEASE PROTEIN YCJP"/>
    <property type="match status" value="1"/>
</dbReference>
<feature type="transmembrane region" description="Helical" evidence="7">
    <location>
        <begin position="244"/>
        <end position="265"/>
    </location>
</feature>
<feature type="transmembrane region" description="Helical" evidence="7">
    <location>
        <begin position="111"/>
        <end position="132"/>
    </location>
</feature>
<dbReference type="GO" id="GO:0005886">
    <property type="term" value="C:plasma membrane"/>
    <property type="evidence" value="ECO:0007669"/>
    <property type="project" value="UniProtKB-SubCell"/>
</dbReference>
<comment type="caution">
    <text evidence="9">The sequence shown here is derived from an EMBL/GenBank/DDBJ whole genome shotgun (WGS) entry which is preliminary data.</text>
</comment>
<feature type="transmembrane region" description="Helical" evidence="7">
    <location>
        <begin position="77"/>
        <end position="99"/>
    </location>
</feature>
<gene>
    <name evidence="9" type="ORF">FHX39_002656</name>
</gene>
<dbReference type="EMBL" id="JACHZG010000001">
    <property type="protein sequence ID" value="MBB3327712.1"/>
    <property type="molecule type" value="Genomic_DNA"/>
</dbReference>
<evidence type="ECO:0000313" key="9">
    <source>
        <dbReference type="EMBL" id="MBB3327712.1"/>
    </source>
</evidence>
<dbReference type="GO" id="GO:0055085">
    <property type="term" value="P:transmembrane transport"/>
    <property type="evidence" value="ECO:0007669"/>
    <property type="project" value="InterPro"/>
</dbReference>
<evidence type="ECO:0000256" key="3">
    <source>
        <dbReference type="ARBA" id="ARBA00022475"/>
    </source>
</evidence>
<feature type="domain" description="ABC transmembrane type-1" evidence="8">
    <location>
        <begin position="73"/>
        <end position="265"/>
    </location>
</feature>
<dbReference type="SUPFAM" id="SSF161098">
    <property type="entry name" value="MetI-like"/>
    <property type="match status" value="1"/>
</dbReference>
<comment type="subcellular location">
    <subcellularLocation>
        <location evidence="1 7">Cell membrane</location>
        <topology evidence="1 7">Multi-pass membrane protein</topology>
    </subcellularLocation>
</comment>
<dbReference type="PANTHER" id="PTHR32243">
    <property type="entry name" value="MALTOSE TRANSPORT SYSTEM PERMEASE-RELATED"/>
    <property type="match status" value="1"/>
</dbReference>
<dbReference type="InterPro" id="IPR050901">
    <property type="entry name" value="BP-dep_ABC_trans_perm"/>
</dbReference>
<keyword evidence="3" id="KW-1003">Cell membrane</keyword>
<evidence type="ECO:0000256" key="7">
    <source>
        <dbReference type="RuleBase" id="RU363032"/>
    </source>
</evidence>
<dbReference type="InterPro" id="IPR035906">
    <property type="entry name" value="MetI-like_sf"/>
</dbReference>
<dbReference type="CDD" id="cd06261">
    <property type="entry name" value="TM_PBP2"/>
    <property type="match status" value="1"/>
</dbReference>
<feature type="transmembrane region" description="Helical" evidence="7">
    <location>
        <begin position="189"/>
        <end position="210"/>
    </location>
</feature>
<accession>A0A7W5P7S1</accession>
<proteinExistence type="inferred from homology"/>
<dbReference type="InterPro" id="IPR000515">
    <property type="entry name" value="MetI-like"/>
</dbReference>
<name>A0A7W5P7S1_9ACTN</name>
<organism evidence="9 10">
    <name type="scientific">Microlunatus antarcticus</name>
    <dbReference type="NCBI Taxonomy" id="53388"/>
    <lineage>
        <taxon>Bacteria</taxon>
        <taxon>Bacillati</taxon>
        <taxon>Actinomycetota</taxon>
        <taxon>Actinomycetes</taxon>
        <taxon>Propionibacteriales</taxon>
        <taxon>Propionibacteriaceae</taxon>
        <taxon>Microlunatus</taxon>
    </lineage>
</organism>
<keyword evidence="9" id="KW-0762">Sugar transport</keyword>
<reference evidence="9 10" key="1">
    <citation type="submission" date="2020-08" db="EMBL/GenBank/DDBJ databases">
        <title>Sequencing the genomes of 1000 actinobacteria strains.</title>
        <authorList>
            <person name="Klenk H.-P."/>
        </authorList>
    </citation>
    <scope>NUCLEOTIDE SEQUENCE [LARGE SCALE GENOMIC DNA]</scope>
    <source>
        <strain evidence="9 10">DSM 11053</strain>
    </source>
</reference>
<dbReference type="AlphaFoldDB" id="A0A7W5P7S1"/>
<dbReference type="Proteomes" id="UP000565572">
    <property type="component" value="Unassembled WGS sequence"/>
</dbReference>
<keyword evidence="6 7" id="KW-0472">Membrane</keyword>
<keyword evidence="2 7" id="KW-0813">Transport</keyword>
<dbReference type="Gene3D" id="1.10.3720.10">
    <property type="entry name" value="MetI-like"/>
    <property type="match status" value="1"/>
</dbReference>
<evidence type="ECO:0000256" key="1">
    <source>
        <dbReference type="ARBA" id="ARBA00004651"/>
    </source>
</evidence>
<keyword evidence="10" id="KW-1185">Reference proteome</keyword>
<dbReference type="Pfam" id="PF00528">
    <property type="entry name" value="BPD_transp_1"/>
    <property type="match status" value="1"/>
</dbReference>
<sequence length="280" mass="30117">MALTRTRPATRGAQYVGLAAYMVFLGFPLFYLLMASLKSTQQLASLDVWIFPRSLAWSNFSEALASQGIVRATANTAIVSLTTTLVVTVIALPAAYAMARFRGRLRLIGTGYVLVSQVFPVILIIIPLFLILRTINLNDSLVGLTLVYVTFCLPFALWMLQGFVAAIPVSLEEAAAMDGASRLTMLRTVVFPLLVPGTVATAMFTFVSAWNEFFFALVLLQSPDNFTLSRSLALFVGAEGQVRLGPLAAGAVLASIPSLVFFAILQRRLTGGLLSGAVKG</sequence>
<evidence type="ECO:0000256" key="2">
    <source>
        <dbReference type="ARBA" id="ARBA00022448"/>
    </source>
</evidence>
<comment type="similarity">
    <text evidence="7">Belongs to the binding-protein-dependent transport system permease family.</text>
</comment>
<evidence type="ECO:0000256" key="5">
    <source>
        <dbReference type="ARBA" id="ARBA00022989"/>
    </source>
</evidence>
<evidence type="ECO:0000256" key="6">
    <source>
        <dbReference type="ARBA" id="ARBA00023136"/>
    </source>
</evidence>
<feature type="transmembrane region" description="Helical" evidence="7">
    <location>
        <begin position="12"/>
        <end position="33"/>
    </location>
</feature>
<dbReference type="RefSeq" id="WP_183339101.1">
    <property type="nucleotide sequence ID" value="NZ_JACHZG010000001.1"/>
</dbReference>
<protein>
    <submittedName>
        <fullName evidence="9">Multiple sugar transport system permease protein</fullName>
    </submittedName>
</protein>
<keyword evidence="5 7" id="KW-1133">Transmembrane helix</keyword>
<evidence type="ECO:0000259" key="8">
    <source>
        <dbReference type="PROSITE" id="PS50928"/>
    </source>
</evidence>